<feature type="active site" description="Proton acceptor; specific for L-alanine" evidence="4">
    <location>
        <position position="603"/>
    </location>
</feature>
<dbReference type="InterPro" id="IPR002656">
    <property type="entry name" value="Acyl_transf_3_dom"/>
</dbReference>
<evidence type="ECO:0000259" key="8">
    <source>
        <dbReference type="SMART" id="SM01005"/>
    </source>
</evidence>
<evidence type="ECO:0000256" key="1">
    <source>
        <dbReference type="ARBA" id="ARBA00001933"/>
    </source>
</evidence>
<dbReference type="InterPro" id="IPR001608">
    <property type="entry name" value="Ala_racemase_N"/>
</dbReference>
<keyword evidence="2 4" id="KW-0663">Pyridoxal phosphate</keyword>
<feature type="binding site" evidence="4 6">
    <location>
        <position position="470"/>
    </location>
    <ligand>
        <name>substrate</name>
    </ligand>
</feature>
<dbReference type="NCBIfam" id="NF033131">
    <property type="entry name" value="vanT-G-Cterm"/>
    <property type="match status" value="1"/>
</dbReference>
<keyword evidence="3 4" id="KW-0413">Isomerase</keyword>
<dbReference type="FunFam" id="3.20.20.10:FF:000002">
    <property type="entry name" value="Alanine racemase"/>
    <property type="match status" value="1"/>
</dbReference>
<comment type="catalytic activity">
    <reaction evidence="4">
        <text>L-alanine = D-alanine</text>
        <dbReference type="Rhea" id="RHEA:20249"/>
        <dbReference type="ChEBI" id="CHEBI:57416"/>
        <dbReference type="ChEBI" id="CHEBI:57972"/>
        <dbReference type="EC" id="5.1.1.1"/>
    </reaction>
</comment>
<dbReference type="Pfam" id="PF01168">
    <property type="entry name" value="Ala_racemase_N"/>
    <property type="match status" value="1"/>
</dbReference>
<feature type="modified residue" description="N6-(pyridoxal phosphate)lysine" evidence="4 5">
    <location>
        <position position="376"/>
    </location>
</feature>
<feature type="binding site" evidence="4 6">
    <location>
        <position position="652"/>
    </location>
    <ligand>
        <name>substrate</name>
    </ligand>
</feature>
<dbReference type="GO" id="GO:0016020">
    <property type="term" value="C:membrane"/>
    <property type="evidence" value="ECO:0007669"/>
    <property type="project" value="InterPro"/>
</dbReference>
<dbReference type="EMBL" id="DVOF01000072">
    <property type="protein sequence ID" value="HIV02422.1"/>
    <property type="molecule type" value="Genomic_DNA"/>
</dbReference>
<comment type="cofactor">
    <cofactor evidence="1 4 5">
        <name>pyridoxal 5'-phosphate</name>
        <dbReference type="ChEBI" id="CHEBI:597326"/>
    </cofactor>
</comment>
<dbReference type="PANTHER" id="PTHR30511:SF0">
    <property type="entry name" value="ALANINE RACEMASE, CATABOLIC-RELATED"/>
    <property type="match status" value="1"/>
</dbReference>
<dbReference type="GO" id="GO:0030632">
    <property type="term" value="P:D-alanine biosynthetic process"/>
    <property type="evidence" value="ECO:0007669"/>
    <property type="project" value="UniProtKB-UniRule"/>
</dbReference>
<dbReference type="InterPro" id="IPR009006">
    <property type="entry name" value="Ala_racemase/Decarboxylase_C"/>
</dbReference>
<reference evidence="9" key="2">
    <citation type="journal article" date="2021" name="PeerJ">
        <title>Extensive microbial diversity within the chicken gut microbiome revealed by metagenomics and culture.</title>
        <authorList>
            <person name="Gilroy R."/>
            <person name="Ravi A."/>
            <person name="Getino M."/>
            <person name="Pursley I."/>
            <person name="Horton D.L."/>
            <person name="Alikhan N.F."/>
            <person name="Baker D."/>
            <person name="Gharbi K."/>
            <person name="Hall N."/>
            <person name="Watson M."/>
            <person name="Adriaenssens E.M."/>
            <person name="Foster-Nyarko E."/>
            <person name="Jarju S."/>
            <person name="Secka A."/>
            <person name="Antonio M."/>
            <person name="Oren A."/>
            <person name="Chaudhuri R.R."/>
            <person name="La Ragione R."/>
            <person name="Hildebrand F."/>
            <person name="Pallen M.J."/>
        </authorList>
    </citation>
    <scope>NUCLEOTIDE SEQUENCE</scope>
    <source>
        <strain evidence="9">4920</strain>
    </source>
</reference>
<dbReference type="AlphaFoldDB" id="A0A9D1NH03"/>
<feature type="transmembrane region" description="Helical" evidence="7">
    <location>
        <begin position="12"/>
        <end position="31"/>
    </location>
</feature>
<comment type="pathway">
    <text evidence="4">Amino-acid biosynthesis; D-alanine biosynthesis; D-alanine from L-alanine: step 1/1.</text>
</comment>
<dbReference type="Gene3D" id="2.40.37.10">
    <property type="entry name" value="Lyase, Ornithine Decarboxylase, Chain A, domain 1"/>
    <property type="match status" value="1"/>
</dbReference>
<protein>
    <recommendedName>
        <fullName evidence="4">Alanine racemase</fullName>
        <ecNumber evidence="4">5.1.1.1</ecNumber>
    </recommendedName>
</protein>
<sequence length="714" mass="80127">MNKYNSYTGIDFFRLIAALLVITIHTSPLASFSETGDFVLTRVVARVAVPFFFMTSGFFLISRYSRDNSELKKFIKKTAFFYGIAILIYIPVNLYSGYFHQDNLIQNVIKDILFDGTFYHLWYLPASALGAWIAWYLVKRLGYKKALTAASALYLLGLLGDSYYGLAGNIPGVNSFYQFVFQVSDYTRNGIFFAPVFFVLGGLTADMRHRISLPKSACGFGISFVFMLAEALLLHYFDLQRHDSMYVLLVPCMYFLFHAILHFRGKRLERMRTLSLCIYIIHPMMIIVVRLFAKIFHMQNLLIENSLVHFLSVCAASVIFSVIVTALLRRYGRKNRKPAAGTDRAWIEVDLKNLTHNAKTLQKAMQPKCQLMAVVKAEAYGHGAFEISTCLDQIGVKAFAVATIDEGIHLRKYGVRGEILILGHTAVWRAAELKRYNLIQTLISYEYANALNRQGASVKAHLKIDTGMHRLGISCYDITAVKQVFSLKHITVCGIYTHLCCSDSLQAVDVAYTHEQINRFYSLIHALQDRGITIPKLHIQSSYGLFNYPGLQCDYVRAGIALYGVFSAPNEETVRKLDLRPVLSLKSKVVLIRPVPKGECIGYGRCFVTERDSRIAILSIGYADGVPRNLSCGNGMIRIRHYLVPVIGRICMDQLTVDITGAEDIAVGDVATLIEAKTDSELTAAIVADHAGSISNELLCRMGTRLPVIVQNKI</sequence>
<dbReference type="GO" id="GO:0005829">
    <property type="term" value="C:cytosol"/>
    <property type="evidence" value="ECO:0007669"/>
    <property type="project" value="TreeGrafter"/>
</dbReference>
<evidence type="ECO:0000313" key="10">
    <source>
        <dbReference type="Proteomes" id="UP000886743"/>
    </source>
</evidence>
<evidence type="ECO:0000256" key="3">
    <source>
        <dbReference type="ARBA" id="ARBA00023235"/>
    </source>
</evidence>
<evidence type="ECO:0000313" key="9">
    <source>
        <dbReference type="EMBL" id="HIV02422.1"/>
    </source>
</evidence>
<feature type="transmembrane region" description="Helical" evidence="7">
    <location>
        <begin position="307"/>
        <end position="328"/>
    </location>
</feature>
<keyword evidence="7" id="KW-0812">Transmembrane</keyword>
<dbReference type="Gene3D" id="3.20.20.10">
    <property type="entry name" value="Alanine racemase"/>
    <property type="match status" value="1"/>
</dbReference>
<gene>
    <name evidence="9" type="primary">vanT</name>
    <name evidence="9" type="ORF">IAC74_02515</name>
</gene>
<dbReference type="GO" id="GO:0008784">
    <property type="term" value="F:alanine racemase activity"/>
    <property type="evidence" value="ECO:0007669"/>
    <property type="project" value="UniProtKB-UniRule"/>
</dbReference>
<dbReference type="InterPro" id="IPR029066">
    <property type="entry name" value="PLP-binding_barrel"/>
</dbReference>
<accession>A0A9D1NH03</accession>
<dbReference type="PRINTS" id="PR00992">
    <property type="entry name" value="ALARACEMASE"/>
</dbReference>
<feature type="transmembrane region" description="Helical" evidence="7">
    <location>
        <begin position="81"/>
        <end position="99"/>
    </location>
</feature>
<feature type="transmembrane region" description="Helical" evidence="7">
    <location>
        <begin position="243"/>
        <end position="261"/>
    </location>
</feature>
<dbReference type="GO" id="GO:0030170">
    <property type="term" value="F:pyridoxal phosphate binding"/>
    <property type="evidence" value="ECO:0007669"/>
    <property type="project" value="UniProtKB-UniRule"/>
</dbReference>
<organism evidence="9 10">
    <name type="scientific">Candidatus Aphodoplasma excrementigallinarum</name>
    <dbReference type="NCBI Taxonomy" id="2840673"/>
    <lineage>
        <taxon>Bacteria</taxon>
        <taxon>Bacillati</taxon>
        <taxon>Bacillota</taxon>
        <taxon>Clostridia</taxon>
        <taxon>Eubacteriales</taxon>
        <taxon>Candidatus Aphodoplasma</taxon>
    </lineage>
</organism>
<dbReference type="Proteomes" id="UP000886743">
    <property type="component" value="Unassembled WGS sequence"/>
</dbReference>
<feature type="transmembrane region" description="Helical" evidence="7">
    <location>
        <begin position="147"/>
        <end position="166"/>
    </location>
</feature>
<dbReference type="GO" id="GO:0046677">
    <property type="term" value="P:response to antibiotic"/>
    <property type="evidence" value="ECO:0007669"/>
    <property type="project" value="InterPro"/>
</dbReference>
<dbReference type="InterPro" id="IPR011079">
    <property type="entry name" value="Ala_racemase_C"/>
</dbReference>
<evidence type="ECO:0000256" key="2">
    <source>
        <dbReference type="ARBA" id="ARBA00022898"/>
    </source>
</evidence>
<keyword evidence="7" id="KW-1133">Transmembrane helix</keyword>
<proteinExistence type="inferred from homology"/>
<dbReference type="SUPFAM" id="SSF51419">
    <property type="entry name" value="PLP-binding barrel"/>
    <property type="match status" value="1"/>
</dbReference>
<feature type="transmembrane region" description="Helical" evidence="7">
    <location>
        <begin position="119"/>
        <end position="138"/>
    </location>
</feature>
<feature type="transmembrane region" description="Helical" evidence="7">
    <location>
        <begin position="43"/>
        <end position="61"/>
    </location>
</feature>
<keyword evidence="7" id="KW-0472">Membrane</keyword>
<dbReference type="Pfam" id="PF00842">
    <property type="entry name" value="Ala_racemase_C"/>
    <property type="match status" value="1"/>
</dbReference>
<dbReference type="SMART" id="SM01005">
    <property type="entry name" value="Ala_racemase_C"/>
    <property type="match status" value="1"/>
</dbReference>
<evidence type="ECO:0000256" key="7">
    <source>
        <dbReference type="SAM" id="Phobius"/>
    </source>
</evidence>
<evidence type="ECO:0000256" key="5">
    <source>
        <dbReference type="PIRSR" id="PIRSR600821-50"/>
    </source>
</evidence>
<dbReference type="GO" id="GO:0016747">
    <property type="term" value="F:acyltransferase activity, transferring groups other than amino-acyl groups"/>
    <property type="evidence" value="ECO:0007669"/>
    <property type="project" value="InterPro"/>
</dbReference>
<feature type="active site" description="Proton acceptor; specific for D-alanine" evidence="4">
    <location>
        <position position="376"/>
    </location>
</feature>
<dbReference type="HAMAP" id="MF_01201">
    <property type="entry name" value="Ala_racemase"/>
    <property type="match status" value="1"/>
</dbReference>
<feature type="transmembrane region" description="Helical" evidence="7">
    <location>
        <begin position="186"/>
        <end position="205"/>
    </location>
</feature>
<name>A0A9D1NH03_9FIRM</name>
<evidence type="ECO:0000256" key="6">
    <source>
        <dbReference type="PIRSR" id="PIRSR600821-52"/>
    </source>
</evidence>
<comment type="caution">
    <text evidence="9">The sequence shown here is derived from an EMBL/GenBank/DDBJ whole genome shotgun (WGS) entry which is preliminary data.</text>
</comment>
<dbReference type="NCBIfam" id="TIGR00492">
    <property type="entry name" value="alr"/>
    <property type="match status" value="1"/>
</dbReference>
<dbReference type="PANTHER" id="PTHR30511">
    <property type="entry name" value="ALANINE RACEMASE"/>
    <property type="match status" value="1"/>
</dbReference>
<dbReference type="PIRSF" id="PIRSF036464">
    <property type="entry name" value="Ser_ala_racem"/>
    <property type="match status" value="1"/>
</dbReference>
<dbReference type="InterPro" id="IPR020622">
    <property type="entry name" value="Ala_racemase_pyridoxalP-BS"/>
</dbReference>
<dbReference type="EC" id="5.1.1.1" evidence="4"/>
<comment type="function">
    <text evidence="4">Catalyzes the interconversion of L-alanine and D-alanine. May also act on other amino acids.</text>
</comment>
<dbReference type="InterPro" id="IPR011248">
    <property type="entry name" value="Serine/alanine_racemase"/>
</dbReference>
<feature type="domain" description="Alanine racemase C-terminal" evidence="8">
    <location>
        <begin position="582"/>
        <end position="711"/>
    </location>
</feature>
<reference evidence="9" key="1">
    <citation type="submission" date="2020-10" db="EMBL/GenBank/DDBJ databases">
        <authorList>
            <person name="Gilroy R."/>
        </authorList>
    </citation>
    <scope>NUCLEOTIDE SEQUENCE</scope>
    <source>
        <strain evidence="9">4920</strain>
    </source>
</reference>
<feature type="transmembrane region" description="Helical" evidence="7">
    <location>
        <begin position="217"/>
        <end position="237"/>
    </location>
</feature>
<dbReference type="InterPro" id="IPR000821">
    <property type="entry name" value="Ala_racemase"/>
</dbReference>
<dbReference type="SUPFAM" id="SSF50621">
    <property type="entry name" value="Alanine racemase C-terminal domain-like"/>
    <property type="match status" value="1"/>
</dbReference>
<dbReference type="PROSITE" id="PS00395">
    <property type="entry name" value="ALANINE_RACEMASE"/>
    <property type="match status" value="1"/>
</dbReference>
<dbReference type="Pfam" id="PF01757">
    <property type="entry name" value="Acyl_transf_3"/>
    <property type="match status" value="1"/>
</dbReference>
<comment type="similarity">
    <text evidence="4">Belongs to the alanine racemase family.</text>
</comment>
<evidence type="ECO:0000256" key="4">
    <source>
        <dbReference type="HAMAP-Rule" id="MF_01201"/>
    </source>
</evidence>
<feature type="transmembrane region" description="Helical" evidence="7">
    <location>
        <begin position="273"/>
        <end position="295"/>
    </location>
</feature>